<evidence type="ECO:0000256" key="5">
    <source>
        <dbReference type="ARBA" id="ARBA00023136"/>
    </source>
</evidence>
<dbReference type="GO" id="GO:0005886">
    <property type="term" value="C:plasma membrane"/>
    <property type="evidence" value="ECO:0007669"/>
    <property type="project" value="UniProtKB-SubCell"/>
</dbReference>
<keyword evidence="3 7" id="KW-0375">Hydrogen ion transport</keyword>
<dbReference type="PANTHER" id="PTHR11910">
    <property type="entry name" value="ATP SYNTHASE DELTA CHAIN"/>
    <property type="match status" value="1"/>
</dbReference>
<dbReference type="GO" id="GO:0045259">
    <property type="term" value="C:proton-transporting ATP synthase complex"/>
    <property type="evidence" value="ECO:0007669"/>
    <property type="project" value="UniProtKB-KW"/>
</dbReference>
<name>A0A1I0R7J7_9FIRM</name>
<evidence type="ECO:0000256" key="6">
    <source>
        <dbReference type="ARBA" id="ARBA00023310"/>
    </source>
</evidence>
<evidence type="ECO:0000256" key="4">
    <source>
        <dbReference type="ARBA" id="ARBA00023065"/>
    </source>
</evidence>
<dbReference type="NCBIfam" id="TIGR01145">
    <property type="entry name" value="ATP_synt_delta"/>
    <property type="match status" value="1"/>
</dbReference>
<evidence type="ECO:0000313" key="9">
    <source>
        <dbReference type="Proteomes" id="UP000199701"/>
    </source>
</evidence>
<organism evidence="8 9">
    <name type="scientific">[Clostridium] fimetarium</name>
    <dbReference type="NCBI Taxonomy" id="99656"/>
    <lineage>
        <taxon>Bacteria</taxon>
        <taxon>Bacillati</taxon>
        <taxon>Bacillota</taxon>
        <taxon>Clostridia</taxon>
        <taxon>Lachnospirales</taxon>
        <taxon>Lachnospiraceae</taxon>
    </lineage>
</organism>
<dbReference type="SUPFAM" id="SSF47928">
    <property type="entry name" value="N-terminal domain of the delta subunit of the F1F0-ATP synthase"/>
    <property type="match status" value="1"/>
</dbReference>
<dbReference type="HAMAP" id="MF_01416">
    <property type="entry name" value="ATP_synth_delta_bact"/>
    <property type="match status" value="1"/>
</dbReference>
<dbReference type="AlphaFoldDB" id="A0A1I0R7J7"/>
<comment type="subcellular location">
    <subcellularLocation>
        <location evidence="7">Cell membrane</location>
        <topology evidence="7">Peripheral membrane protein</topology>
    </subcellularLocation>
    <subcellularLocation>
        <location evidence="1">Membrane</location>
    </subcellularLocation>
</comment>
<keyword evidence="2 7" id="KW-0813">Transport</keyword>
<sequence length="167" mass="19514">MTQIAINYAKVLYELGISKKVIYDVQDILSSTPELKDALTSPIVSKQEKHNIIEKVFPKEMQNFFMVLCDYQSMEVIDQIFVAYKNYYNEKNSILVAKLIYVTAPNEEQLNKIKVMLMNKHHKKQVELSLVEDPSIIGGFIIEAENFETDWSIRGRLNQLQQRLVRR</sequence>
<keyword evidence="7" id="KW-0139">CF(1)</keyword>
<dbReference type="InterPro" id="IPR026015">
    <property type="entry name" value="ATP_synth_OSCP/delta_N_sf"/>
</dbReference>
<dbReference type="EMBL" id="FOJI01000012">
    <property type="protein sequence ID" value="SEW36621.1"/>
    <property type="molecule type" value="Genomic_DNA"/>
</dbReference>
<dbReference type="GO" id="GO:0046933">
    <property type="term" value="F:proton-transporting ATP synthase activity, rotational mechanism"/>
    <property type="evidence" value="ECO:0007669"/>
    <property type="project" value="UniProtKB-UniRule"/>
</dbReference>
<dbReference type="Pfam" id="PF00213">
    <property type="entry name" value="OSCP"/>
    <property type="match status" value="1"/>
</dbReference>
<comment type="similarity">
    <text evidence="7">Belongs to the ATPase delta chain family.</text>
</comment>
<dbReference type="PRINTS" id="PR00125">
    <property type="entry name" value="ATPASEDELTA"/>
</dbReference>
<dbReference type="STRING" id="99656.SAMN05421659_112115"/>
<keyword evidence="6 7" id="KW-0066">ATP synthesis</keyword>
<comment type="function">
    <text evidence="7">F(1)F(0) ATP synthase produces ATP from ADP in the presence of a proton or sodium gradient. F-type ATPases consist of two structural domains, F(1) containing the extramembraneous catalytic core and F(0) containing the membrane proton channel, linked together by a central stalk and a peripheral stalk. During catalysis, ATP synthesis in the catalytic domain of F(1) is coupled via a rotary mechanism of the central stalk subunits to proton translocation.</text>
</comment>
<proteinExistence type="inferred from homology"/>
<evidence type="ECO:0000313" key="8">
    <source>
        <dbReference type="EMBL" id="SEW36621.1"/>
    </source>
</evidence>
<dbReference type="OrthoDB" id="9802471at2"/>
<evidence type="ECO:0000256" key="1">
    <source>
        <dbReference type="ARBA" id="ARBA00004370"/>
    </source>
</evidence>
<keyword evidence="9" id="KW-1185">Reference proteome</keyword>
<protein>
    <recommendedName>
        <fullName evidence="7">ATP synthase subunit delta</fullName>
    </recommendedName>
    <alternativeName>
        <fullName evidence="7">ATP synthase F(1) sector subunit delta</fullName>
    </alternativeName>
    <alternativeName>
        <fullName evidence="7">F-type ATPase subunit delta</fullName>
        <shortName evidence="7">F-ATPase subunit delta</shortName>
    </alternativeName>
</protein>
<accession>A0A1I0R7J7</accession>
<dbReference type="InterPro" id="IPR000711">
    <property type="entry name" value="ATPase_OSCP/dsu"/>
</dbReference>
<evidence type="ECO:0000256" key="3">
    <source>
        <dbReference type="ARBA" id="ARBA00022781"/>
    </source>
</evidence>
<dbReference type="Gene3D" id="1.10.520.20">
    <property type="entry name" value="N-terminal domain of the delta subunit of the F1F0-ATP synthase"/>
    <property type="match status" value="1"/>
</dbReference>
<gene>
    <name evidence="7" type="primary">atpH</name>
    <name evidence="8" type="ORF">SAMN05421659_112115</name>
</gene>
<evidence type="ECO:0000256" key="7">
    <source>
        <dbReference type="HAMAP-Rule" id="MF_01416"/>
    </source>
</evidence>
<keyword evidence="5 7" id="KW-0472">Membrane</keyword>
<keyword evidence="7" id="KW-1003">Cell membrane</keyword>
<keyword evidence="4 7" id="KW-0406">Ion transport</keyword>
<comment type="function">
    <text evidence="7">This protein is part of the stalk that links CF(0) to CF(1). It either transmits conformational changes from CF(0) to CF(1) or is implicated in proton conduction.</text>
</comment>
<dbReference type="Proteomes" id="UP000199701">
    <property type="component" value="Unassembled WGS sequence"/>
</dbReference>
<evidence type="ECO:0000256" key="2">
    <source>
        <dbReference type="ARBA" id="ARBA00022448"/>
    </source>
</evidence>
<dbReference type="RefSeq" id="WP_092455491.1">
    <property type="nucleotide sequence ID" value="NZ_FOJI01000012.1"/>
</dbReference>
<reference evidence="8 9" key="1">
    <citation type="submission" date="2016-10" db="EMBL/GenBank/DDBJ databases">
        <authorList>
            <person name="de Groot N.N."/>
        </authorList>
    </citation>
    <scope>NUCLEOTIDE SEQUENCE [LARGE SCALE GENOMIC DNA]</scope>
    <source>
        <strain evidence="8 9">DSM 9179</strain>
    </source>
</reference>